<reference evidence="1 2" key="1">
    <citation type="submission" date="2018-03" db="EMBL/GenBank/DDBJ databases">
        <title>Diverse roseophages infecting R. pomeroyi DSS-3.</title>
        <authorList>
            <person name="Zhan Y."/>
            <person name="Chen F."/>
            <person name="Wommack E.K."/>
            <person name="Nasko D."/>
        </authorList>
    </citation>
    <scope>NUCLEOTIDE SEQUENCE [LARGE SCALE GENOMIC DNA]</scope>
</reference>
<keyword evidence="2" id="KW-1185">Reference proteome</keyword>
<proteinExistence type="predicted"/>
<name>A0A2Z4QET1_9CAUD</name>
<dbReference type="Proteomes" id="UP000251856">
    <property type="component" value="Segment"/>
</dbReference>
<protein>
    <submittedName>
        <fullName evidence="1">Uncharacterized protein</fullName>
    </submittedName>
</protein>
<dbReference type="EMBL" id="MH015250">
    <property type="protein sequence ID" value="AWY08792.1"/>
    <property type="molecule type" value="Genomic_DNA"/>
</dbReference>
<evidence type="ECO:0000313" key="1">
    <source>
        <dbReference type="EMBL" id="AWY08792.1"/>
    </source>
</evidence>
<sequence>MTDRQTDMKTMVSAGSRMLSAHLNNVRANVAWFESKALRKLKELK</sequence>
<gene>
    <name evidence="1" type="ORF">vBRpoPV12_5</name>
</gene>
<organism evidence="1 2">
    <name type="scientific">Ruegeria phage vB_RpoP-V12</name>
    <dbReference type="NCBI Taxonomy" id="2218611"/>
    <lineage>
        <taxon>Viruses</taxon>
        <taxon>Duplodnaviria</taxon>
        <taxon>Heunggongvirae</taxon>
        <taxon>Uroviricota</taxon>
        <taxon>Caudoviricetes</taxon>
        <taxon>Schitoviridae</taxon>
        <taxon>Rhodovirinae</taxon>
        <taxon>Aorunvirus</taxon>
        <taxon>Aorunvirus V12</taxon>
    </lineage>
</organism>
<accession>A0A2Z4QET1</accession>
<evidence type="ECO:0000313" key="2">
    <source>
        <dbReference type="Proteomes" id="UP000251856"/>
    </source>
</evidence>